<comment type="caution">
    <text evidence="8">The sequence shown here is derived from an EMBL/GenBank/DDBJ whole genome shotgun (WGS) entry which is preliminary data.</text>
</comment>
<dbReference type="Gene3D" id="2.60.40.1180">
    <property type="entry name" value="Golgi alpha-mannosidase II"/>
    <property type="match status" value="1"/>
</dbReference>
<dbReference type="GO" id="GO:0016020">
    <property type="term" value="C:membrane"/>
    <property type="evidence" value="ECO:0007669"/>
    <property type="project" value="GOC"/>
</dbReference>
<dbReference type="Gene3D" id="3.20.20.80">
    <property type="entry name" value="Glycosidases"/>
    <property type="match status" value="1"/>
</dbReference>
<dbReference type="Pfam" id="PF02055">
    <property type="entry name" value="Glyco_hydro_30"/>
    <property type="match status" value="1"/>
</dbReference>
<dbReference type="InterPro" id="IPR001139">
    <property type="entry name" value="Glyco_hydro_30"/>
</dbReference>
<feature type="domain" description="Glycosyl hydrolase family 30 beta sandwich" evidence="6">
    <location>
        <begin position="385"/>
        <end position="444"/>
    </location>
</feature>
<evidence type="ECO:0000259" key="6">
    <source>
        <dbReference type="Pfam" id="PF17189"/>
    </source>
</evidence>
<dbReference type="RefSeq" id="WP_229685175.1">
    <property type="nucleotide sequence ID" value="NZ_BMHZ01000004.1"/>
</dbReference>
<dbReference type="InterPro" id="IPR013780">
    <property type="entry name" value="Glyco_hydro_b"/>
</dbReference>
<gene>
    <name evidence="7" type="ORF">GCM10007422_39790</name>
    <name evidence="8" type="ORF">GGQ60_004263</name>
</gene>
<keyword evidence="2" id="KW-0732">Signal</keyword>
<proteinExistence type="inferred from homology"/>
<evidence type="ECO:0000256" key="1">
    <source>
        <dbReference type="ARBA" id="ARBA00005382"/>
    </source>
</evidence>
<dbReference type="Pfam" id="PF17189">
    <property type="entry name" value="Glyco_hydro_30C"/>
    <property type="match status" value="1"/>
</dbReference>
<keyword evidence="4 8" id="KW-0326">Glycosidase</keyword>
<evidence type="ECO:0000256" key="4">
    <source>
        <dbReference type="RuleBase" id="RU361188"/>
    </source>
</evidence>
<comment type="similarity">
    <text evidence="1 4">Belongs to the glycosyl hydrolase 30 family.</text>
</comment>
<feature type="domain" description="Glycosyl hydrolase family 30 TIM-barrel" evidence="5">
    <location>
        <begin position="50"/>
        <end position="382"/>
    </location>
</feature>
<protein>
    <submittedName>
        <fullName evidence="8">Glucosylceramidase</fullName>
        <ecNumber evidence="8">3.2.1.45</ecNumber>
    </submittedName>
</protein>
<dbReference type="GO" id="GO:0004348">
    <property type="term" value="F:glucosylceramidase activity"/>
    <property type="evidence" value="ECO:0007669"/>
    <property type="project" value="UniProtKB-EC"/>
</dbReference>
<dbReference type="InterPro" id="IPR033453">
    <property type="entry name" value="Glyco_hydro_30_TIM-barrel"/>
</dbReference>
<dbReference type="EMBL" id="BMHZ01000004">
    <property type="protein sequence ID" value="GGH16830.1"/>
    <property type="molecule type" value="Genomic_DNA"/>
</dbReference>
<reference evidence="7" key="4">
    <citation type="submission" date="2024-05" db="EMBL/GenBank/DDBJ databases">
        <authorList>
            <person name="Sun Q."/>
            <person name="Zhou Y."/>
        </authorList>
    </citation>
    <scope>NUCLEOTIDE SEQUENCE</scope>
    <source>
        <strain evidence="7">CGMCC 1.15287</strain>
    </source>
</reference>
<dbReference type="Proteomes" id="UP000642938">
    <property type="component" value="Unassembled WGS sequence"/>
</dbReference>
<evidence type="ECO:0000256" key="2">
    <source>
        <dbReference type="ARBA" id="ARBA00022729"/>
    </source>
</evidence>
<evidence type="ECO:0000256" key="3">
    <source>
        <dbReference type="ARBA" id="ARBA00022801"/>
    </source>
</evidence>
<dbReference type="EC" id="3.2.1.45" evidence="8"/>
<dbReference type="PANTHER" id="PTHR11069:SF23">
    <property type="entry name" value="LYSOSOMAL ACID GLUCOSYLCERAMIDASE"/>
    <property type="match status" value="1"/>
</dbReference>
<keyword evidence="10" id="KW-1185">Reference proteome</keyword>
<dbReference type="Proteomes" id="UP000532273">
    <property type="component" value="Unassembled WGS sequence"/>
</dbReference>
<keyword evidence="3 4" id="KW-0378">Hydrolase</keyword>
<evidence type="ECO:0000313" key="8">
    <source>
        <dbReference type="EMBL" id="MBB4110235.1"/>
    </source>
</evidence>
<evidence type="ECO:0000313" key="9">
    <source>
        <dbReference type="Proteomes" id="UP000532273"/>
    </source>
</evidence>
<dbReference type="PANTHER" id="PTHR11069">
    <property type="entry name" value="GLUCOSYLCERAMIDASE"/>
    <property type="match status" value="1"/>
</dbReference>
<evidence type="ECO:0000313" key="7">
    <source>
        <dbReference type="EMBL" id="GGH16830.1"/>
    </source>
</evidence>
<evidence type="ECO:0000313" key="10">
    <source>
        <dbReference type="Proteomes" id="UP000642938"/>
    </source>
</evidence>
<accession>A0A7W6KEA4</accession>
<dbReference type="InterPro" id="IPR033452">
    <property type="entry name" value="GH30_C"/>
</dbReference>
<name>A0A7W6KEA4_9SPHI</name>
<reference evidence="8 9" key="3">
    <citation type="submission" date="2020-08" db="EMBL/GenBank/DDBJ databases">
        <title>Genomic Encyclopedia of Type Strains, Phase IV (KMG-IV): sequencing the most valuable type-strain genomes for metagenomic binning, comparative biology and taxonomic classification.</title>
        <authorList>
            <person name="Goeker M."/>
        </authorList>
    </citation>
    <scope>NUCLEOTIDE SEQUENCE [LARGE SCALE GENOMIC DNA]</scope>
    <source>
        <strain evidence="8 9">DSM 100774</strain>
    </source>
</reference>
<organism evidence="8 9">
    <name type="scientific">Pedobacter zeae</name>
    <dbReference type="NCBI Taxonomy" id="1737356"/>
    <lineage>
        <taxon>Bacteria</taxon>
        <taxon>Pseudomonadati</taxon>
        <taxon>Bacteroidota</taxon>
        <taxon>Sphingobacteriia</taxon>
        <taxon>Sphingobacteriales</taxon>
        <taxon>Sphingobacteriaceae</taxon>
        <taxon>Pedobacter</taxon>
    </lineage>
</organism>
<dbReference type="SUPFAM" id="SSF51445">
    <property type="entry name" value="(Trans)glycosidases"/>
    <property type="match status" value="1"/>
</dbReference>
<dbReference type="GO" id="GO:0006680">
    <property type="term" value="P:glucosylceramide catabolic process"/>
    <property type="evidence" value="ECO:0007669"/>
    <property type="project" value="TreeGrafter"/>
</dbReference>
<sequence>MAQGQPQVWLTKADRTALFTRQATGLSLAKVKNKQLTIVVNDKETFQRMDGFGYALTGGSAQHVVKMSAPARAALLKELFATNGNNIGVSYIRLSIGASDLNEKVFSYNDLPEGETDLEQAKFDLGPDKADVIPVMKEILAINPKIKIMGSPWSPPLWMKTTYDARGGMLKPEYYGAYAKYFVRYVQEMQKMGIPIDAITVQNEPLHPGNNPSLFMAAPDQALFVKQFLGPAFAKAHIKTKIIIYDHNADRPDYPISILDDPEAKKYIAGSAFHLYGGKIEALTDVHNAHPDKNIYFSEQMVVEQPDAATINIVNPVKRLIIGATRNWSKNVLEWNLAADPENKPYTDRGGCSMCQGAVTINGDRYSRNLAYFSIAHASKFVRPGSVRVASNELNGLANVAFKTPDGKHVLIVANTGKEAAAFNISQNGKTYAAALDKGAVATYIW</sequence>
<reference evidence="10" key="2">
    <citation type="journal article" date="2019" name="Int. J. Syst. Evol. Microbiol.">
        <title>The Global Catalogue of Microorganisms (GCM) 10K type strain sequencing project: providing services to taxonomists for standard genome sequencing and annotation.</title>
        <authorList>
            <consortium name="The Broad Institute Genomics Platform"/>
            <consortium name="The Broad Institute Genome Sequencing Center for Infectious Disease"/>
            <person name="Wu L."/>
            <person name="Ma J."/>
        </authorList>
    </citation>
    <scope>NUCLEOTIDE SEQUENCE [LARGE SCALE GENOMIC DNA]</scope>
    <source>
        <strain evidence="10">CGMCC 1.15287</strain>
    </source>
</reference>
<dbReference type="EMBL" id="JACIEF010000004">
    <property type="protein sequence ID" value="MBB4110235.1"/>
    <property type="molecule type" value="Genomic_DNA"/>
</dbReference>
<dbReference type="InterPro" id="IPR017853">
    <property type="entry name" value="GH"/>
</dbReference>
<reference evidence="7" key="1">
    <citation type="journal article" date="2014" name="Int. J. Syst. Evol. Microbiol.">
        <title>Complete genome of a new Firmicutes species belonging to the dominant human colonic microbiota ('Ruminococcus bicirculans') reveals two chromosomes and a selective capacity to utilize plant glucans.</title>
        <authorList>
            <consortium name="NISC Comparative Sequencing Program"/>
            <person name="Wegmann U."/>
            <person name="Louis P."/>
            <person name="Goesmann A."/>
            <person name="Henrissat B."/>
            <person name="Duncan S.H."/>
            <person name="Flint H.J."/>
        </authorList>
    </citation>
    <scope>NUCLEOTIDE SEQUENCE</scope>
    <source>
        <strain evidence="7">CGMCC 1.15287</strain>
    </source>
</reference>
<dbReference type="AlphaFoldDB" id="A0A7W6KEA4"/>
<evidence type="ECO:0000259" key="5">
    <source>
        <dbReference type="Pfam" id="PF02055"/>
    </source>
</evidence>